<dbReference type="AlphaFoldDB" id="A0A2S9YUE5"/>
<gene>
    <name evidence="1" type="ORF">ENSA7_16010</name>
</gene>
<evidence type="ECO:0000313" key="2">
    <source>
        <dbReference type="Proteomes" id="UP000238823"/>
    </source>
</evidence>
<reference evidence="1 2" key="1">
    <citation type="submission" date="2018-03" db="EMBL/GenBank/DDBJ databases">
        <title>Draft Genome Sequences of the Obligatory Marine Myxobacteria Enhygromyxa salina SWB007.</title>
        <authorList>
            <person name="Poehlein A."/>
            <person name="Moghaddam J.A."/>
            <person name="Harms H."/>
            <person name="Alanjari M."/>
            <person name="Koenig G.M."/>
            <person name="Daniel R."/>
            <person name="Schaeberle T.F."/>
        </authorList>
    </citation>
    <scope>NUCLEOTIDE SEQUENCE [LARGE SCALE GENOMIC DNA]</scope>
    <source>
        <strain evidence="1 2">SWB007</strain>
    </source>
</reference>
<comment type="caution">
    <text evidence="1">The sequence shown here is derived from an EMBL/GenBank/DDBJ whole genome shotgun (WGS) entry which is preliminary data.</text>
</comment>
<sequence>MLGSFGKPSTHPSDDFGVRAHSTRVCIGHPLGDCVKEALALGFGAAFVRRDTLTHGFGFGFGFGHEDSLRGHGAPTGCVPYASARSLPCWELEGLGLTWTARRIEPPSG</sequence>
<protein>
    <submittedName>
        <fullName evidence="1">Uncharacterized protein</fullName>
    </submittedName>
</protein>
<accession>A0A2S9YUE5</accession>
<dbReference type="Proteomes" id="UP000238823">
    <property type="component" value="Unassembled WGS sequence"/>
</dbReference>
<name>A0A2S9YUE5_9BACT</name>
<proteinExistence type="predicted"/>
<dbReference type="EMBL" id="PVNL01000037">
    <property type="protein sequence ID" value="PRQ08700.1"/>
    <property type="molecule type" value="Genomic_DNA"/>
</dbReference>
<organism evidence="1 2">
    <name type="scientific">Enhygromyxa salina</name>
    <dbReference type="NCBI Taxonomy" id="215803"/>
    <lineage>
        <taxon>Bacteria</taxon>
        <taxon>Pseudomonadati</taxon>
        <taxon>Myxococcota</taxon>
        <taxon>Polyangia</taxon>
        <taxon>Nannocystales</taxon>
        <taxon>Nannocystaceae</taxon>
        <taxon>Enhygromyxa</taxon>
    </lineage>
</organism>
<evidence type="ECO:0000313" key="1">
    <source>
        <dbReference type="EMBL" id="PRQ08700.1"/>
    </source>
</evidence>